<evidence type="ECO:0000313" key="4">
    <source>
        <dbReference type="EMBL" id="VYT88713.1"/>
    </source>
</evidence>
<accession>A0A6N3ADC2</accession>
<feature type="region of interest" description="Disordered" evidence="1">
    <location>
        <begin position="54"/>
        <end position="76"/>
    </location>
</feature>
<feature type="domain" description="Zinc-ribbon" evidence="3">
    <location>
        <begin position="4"/>
        <end position="26"/>
    </location>
</feature>
<evidence type="ECO:0000259" key="3">
    <source>
        <dbReference type="Pfam" id="PF13240"/>
    </source>
</evidence>
<proteinExistence type="predicted"/>
<feature type="transmembrane region" description="Helical" evidence="2">
    <location>
        <begin position="141"/>
        <end position="161"/>
    </location>
</feature>
<dbReference type="EMBL" id="CACRTR010000004">
    <property type="protein sequence ID" value="VYT88713.1"/>
    <property type="molecule type" value="Genomic_DNA"/>
</dbReference>
<evidence type="ECO:0000256" key="2">
    <source>
        <dbReference type="SAM" id="Phobius"/>
    </source>
</evidence>
<dbReference type="InterPro" id="IPR026870">
    <property type="entry name" value="Zinc_ribbon_dom"/>
</dbReference>
<sequence length="210" mass="22826">MTKYCPNCYVGIDPEDKVCSNCGAELKPDETKMAESFPAEDPGDAADVFAAKIENTSCDTTEDENPAKSGEAEDPGDAADVVVASMIDDNSCGEDAEPETAELTPAASEYKNAFENEPERPELLQPASAGPVPKIMGLGEWLLTLFLVCIPIVNLIMLIYWSAANDIDPNKKNYARAQLIIMAIGVVISFMFFGSIVAMILAFGNYYYYY</sequence>
<name>A0A6N3ADC2_EUBLI</name>
<protein>
    <recommendedName>
        <fullName evidence="3">Zinc-ribbon domain-containing protein</fullName>
    </recommendedName>
</protein>
<dbReference type="Pfam" id="PF13240">
    <property type="entry name" value="Zn_Ribbon_1"/>
    <property type="match status" value="1"/>
</dbReference>
<dbReference type="AlphaFoldDB" id="A0A6N3ADC2"/>
<keyword evidence="2" id="KW-0812">Transmembrane</keyword>
<evidence type="ECO:0000256" key="1">
    <source>
        <dbReference type="SAM" id="MobiDB-lite"/>
    </source>
</evidence>
<keyword evidence="2" id="KW-0472">Membrane</keyword>
<reference evidence="4" key="1">
    <citation type="submission" date="2019-11" db="EMBL/GenBank/DDBJ databases">
        <authorList>
            <person name="Feng L."/>
        </authorList>
    </citation>
    <scope>NUCLEOTIDE SEQUENCE</scope>
    <source>
        <strain evidence="4">ElimosumLFYP34</strain>
    </source>
</reference>
<gene>
    <name evidence="4" type="ORF">ELLFYP34_02164</name>
</gene>
<feature type="transmembrane region" description="Helical" evidence="2">
    <location>
        <begin position="181"/>
        <end position="208"/>
    </location>
</feature>
<keyword evidence="2" id="KW-1133">Transmembrane helix</keyword>
<organism evidence="4">
    <name type="scientific">Eubacterium limosum</name>
    <dbReference type="NCBI Taxonomy" id="1736"/>
    <lineage>
        <taxon>Bacteria</taxon>
        <taxon>Bacillati</taxon>
        <taxon>Bacillota</taxon>
        <taxon>Clostridia</taxon>
        <taxon>Eubacteriales</taxon>
        <taxon>Eubacteriaceae</taxon>
        <taxon>Eubacterium</taxon>
    </lineage>
</organism>